<evidence type="ECO:0000313" key="1">
    <source>
        <dbReference type="EMBL" id="MVO14792.1"/>
    </source>
</evidence>
<dbReference type="EMBL" id="WQLV01000001">
    <property type="protein sequence ID" value="MVO14792.1"/>
    <property type="molecule type" value="Genomic_DNA"/>
</dbReference>
<dbReference type="Proteomes" id="UP000478892">
    <property type="component" value="Unassembled WGS sequence"/>
</dbReference>
<name>A0A6L6WGI4_9RHOB</name>
<dbReference type="RefSeq" id="WP_157021069.1">
    <property type="nucleotide sequence ID" value="NZ_WQLV01000001.1"/>
</dbReference>
<organism evidence="1 2">
    <name type="scientific">Parasedimentitalea huanghaiensis</name>
    <dbReference type="NCBI Taxonomy" id="2682100"/>
    <lineage>
        <taxon>Bacteria</taxon>
        <taxon>Pseudomonadati</taxon>
        <taxon>Pseudomonadota</taxon>
        <taxon>Alphaproteobacteria</taxon>
        <taxon>Rhodobacterales</taxon>
        <taxon>Paracoccaceae</taxon>
        <taxon>Parasedimentitalea</taxon>
    </lineage>
</organism>
<protein>
    <submittedName>
        <fullName evidence="1">Uncharacterized protein</fullName>
    </submittedName>
</protein>
<keyword evidence="2" id="KW-1185">Reference proteome</keyword>
<accession>A0A6L6WGI4</accession>
<evidence type="ECO:0000313" key="2">
    <source>
        <dbReference type="Proteomes" id="UP000478892"/>
    </source>
</evidence>
<comment type="caution">
    <text evidence="1">The sequence shown here is derived from an EMBL/GenBank/DDBJ whole genome shotgun (WGS) entry which is preliminary data.</text>
</comment>
<gene>
    <name evidence="1" type="ORF">GO984_03125</name>
</gene>
<dbReference type="AlphaFoldDB" id="A0A6L6WGI4"/>
<reference evidence="1 2" key="1">
    <citation type="submission" date="2019-12" db="EMBL/GenBank/DDBJ databases">
        <authorList>
            <person name="Zhang Y.-J."/>
        </authorList>
    </citation>
    <scope>NUCLEOTIDE SEQUENCE [LARGE SCALE GENOMIC DNA]</scope>
    <source>
        <strain evidence="1 2">CY05</strain>
    </source>
</reference>
<sequence>MDDLVDFDQPVVPQFLFTDPSDVAVHGEELALRRGAEFAFVSADILPSDEWRCVSVQVQYRRGVKLWQFQFAYVTSI</sequence>
<proteinExistence type="predicted"/>